<keyword evidence="1" id="KW-0732">Signal</keyword>
<evidence type="ECO:0000313" key="3">
    <source>
        <dbReference type="Proteomes" id="UP001354931"/>
    </source>
</evidence>
<proteinExistence type="predicted"/>
<dbReference type="EMBL" id="JAOZYC010000143">
    <property type="protein sequence ID" value="MEB8341133.1"/>
    <property type="molecule type" value="Genomic_DNA"/>
</dbReference>
<keyword evidence="3" id="KW-1185">Reference proteome</keyword>
<evidence type="ECO:0000313" key="2">
    <source>
        <dbReference type="EMBL" id="MEB8341133.1"/>
    </source>
</evidence>
<organism evidence="2 3">
    <name type="scientific">Streptomyces endophyticus</name>
    <dbReference type="NCBI Taxonomy" id="714166"/>
    <lineage>
        <taxon>Bacteria</taxon>
        <taxon>Bacillati</taxon>
        <taxon>Actinomycetota</taxon>
        <taxon>Actinomycetes</taxon>
        <taxon>Kitasatosporales</taxon>
        <taxon>Streptomycetaceae</taxon>
        <taxon>Streptomyces</taxon>
    </lineage>
</organism>
<sequence>PALLVVAAVLAGVCAGGAGATVLGHLDRGNPPAVTASDHGAALVTGSGTTVGTVEPSRVGDQRVVVMQIADGGAGGYYTCRLQMKDGSVRDAGHWWLPSSGRATWIAHGAASSIDRVDLVDDTGRVWSSADLDG</sequence>
<name>A0ABU6FB32_9ACTN</name>
<evidence type="ECO:0000256" key="1">
    <source>
        <dbReference type="SAM" id="SignalP"/>
    </source>
</evidence>
<feature type="signal peptide" evidence="1">
    <location>
        <begin position="1"/>
        <end position="20"/>
    </location>
</feature>
<dbReference type="Proteomes" id="UP001354931">
    <property type="component" value="Unassembled WGS sequence"/>
</dbReference>
<evidence type="ECO:0008006" key="4">
    <source>
        <dbReference type="Google" id="ProtNLM"/>
    </source>
</evidence>
<gene>
    <name evidence="2" type="ORF">OKJ99_26890</name>
</gene>
<dbReference type="RefSeq" id="WP_326020118.1">
    <property type="nucleotide sequence ID" value="NZ_JAOZYC010000143.1"/>
</dbReference>
<feature type="chain" id="PRO_5047220359" description="Serine/threonine protein kinase" evidence="1">
    <location>
        <begin position="21"/>
        <end position="134"/>
    </location>
</feature>
<reference evidence="2 3" key="1">
    <citation type="submission" date="2022-10" db="EMBL/GenBank/DDBJ databases">
        <authorList>
            <person name="Xie J."/>
            <person name="Shen N."/>
        </authorList>
    </citation>
    <scope>NUCLEOTIDE SEQUENCE [LARGE SCALE GENOMIC DNA]</scope>
    <source>
        <strain evidence="2 3">YIM65594</strain>
    </source>
</reference>
<accession>A0ABU6FB32</accession>
<feature type="non-terminal residue" evidence="2">
    <location>
        <position position="1"/>
    </location>
</feature>
<protein>
    <recommendedName>
        <fullName evidence="4">Serine/threonine protein kinase</fullName>
    </recommendedName>
</protein>
<comment type="caution">
    <text evidence="2">The sequence shown here is derived from an EMBL/GenBank/DDBJ whole genome shotgun (WGS) entry which is preliminary data.</text>
</comment>